<dbReference type="InterPro" id="IPR036188">
    <property type="entry name" value="FAD/NAD-bd_sf"/>
</dbReference>
<accession>A0A6A6W6N9</accession>
<dbReference type="RefSeq" id="XP_033600999.1">
    <property type="nucleotide sequence ID" value="XM_033746935.1"/>
</dbReference>
<proteinExistence type="predicted"/>
<dbReference type="GeneID" id="54487989"/>
<evidence type="ECO:0000313" key="1">
    <source>
        <dbReference type="EMBL" id="KAF2758548.1"/>
    </source>
</evidence>
<protein>
    <recommendedName>
        <fullName evidence="3">FAD/NAD(P)-binding domain-containing protein</fullName>
    </recommendedName>
</protein>
<dbReference type="EMBL" id="ML996571">
    <property type="protein sequence ID" value="KAF2758548.1"/>
    <property type="molecule type" value="Genomic_DNA"/>
</dbReference>
<dbReference type="SUPFAM" id="SSF51905">
    <property type="entry name" value="FAD/NAD(P)-binding domain"/>
    <property type="match status" value="1"/>
</dbReference>
<dbReference type="Proteomes" id="UP000799437">
    <property type="component" value="Unassembled WGS sequence"/>
</dbReference>
<evidence type="ECO:0008006" key="3">
    <source>
        <dbReference type="Google" id="ProtNLM"/>
    </source>
</evidence>
<sequence>MTDEFRSALPTILKHESKLFKKFRQKYKDLVVDHEYSLYALGTIESDGFASKTSSREFEKVCQENPDCQAVDPLDYGLLDTHCTYNLDEPSIAIGSQVRSYFAQRFERLGVKVVLETKVLAVENYELQQEGTPSATKHIRTVHLGQSLNKSFVSDVVVNCTGFEDLVPRDSWLHSSFDFEFIYQACLALRFRDNAPTSTKPMSLIFMDGWFPCLMPAISNINSGAPQQDYILTHGAYTILGSFECPQKARLLLDEYLDDALVDAMARVPAEAEMRRFWPAFSDRFTYEGWYGGVLAKPKCPTEFRSGFAFQYDGVVHVFPGKISNVIDVGEEVLTLLGLGSTGIRVLEQDGCRYVENGIFHQGQEELQKMNKRTDRSTSNLQTFRDVLGA</sequence>
<name>A0A6A6W6N9_9PEZI</name>
<keyword evidence="2" id="KW-1185">Reference proteome</keyword>
<evidence type="ECO:0000313" key="2">
    <source>
        <dbReference type="Proteomes" id="UP000799437"/>
    </source>
</evidence>
<dbReference type="OrthoDB" id="2426426at2759"/>
<organism evidence="1 2">
    <name type="scientific">Pseudovirgaria hyperparasitica</name>
    <dbReference type="NCBI Taxonomy" id="470096"/>
    <lineage>
        <taxon>Eukaryota</taxon>
        <taxon>Fungi</taxon>
        <taxon>Dikarya</taxon>
        <taxon>Ascomycota</taxon>
        <taxon>Pezizomycotina</taxon>
        <taxon>Dothideomycetes</taxon>
        <taxon>Dothideomycetes incertae sedis</taxon>
        <taxon>Acrospermales</taxon>
        <taxon>Acrospermaceae</taxon>
        <taxon>Pseudovirgaria</taxon>
    </lineage>
</organism>
<reference evidence="1" key="1">
    <citation type="journal article" date="2020" name="Stud. Mycol.">
        <title>101 Dothideomycetes genomes: a test case for predicting lifestyles and emergence of pathogens.</title>
        <authorList>
            <person name="Haridas S."/>
            <person name="Albert R."/>
            <person name="Binder M."/>
            <person name="Bloem J."/>
            <person name="Labutti K."/>
            <person name="Salamov A."/>
            <person name="Andreopoulos B."/>
            <person name="Baker S."/>
            <person name="Barry K."/>
            <person name="Bills G."/>
            <person name="Bluhm B."/>
            <person name="Cannon C."/>
            <person name="Castanera R."/>
            <person name="Culley D."/>
            <person name="Daum C."/>
            <person name="Ezra D."/>
            <person name="Gonzalez J."/>
            <person name="Henrissat B."/>
            <person name="Kuo A."/>
            <person name="Liang C."/>
            <person name="Lipzen A."/>
            <person name="Lutzoni F."/>
            <person name="Magnuson J."/>
            <person name="Mondo S."/>
            <person name="Nolan M."/>
            <person name="Ohm R."/>
            <person name="Pangilinan J."/>
            <person name="Park H.-J."/>
            <person name="Ramirez L."/>
            <person name="Alfaro M."/>
            <person name="Sun H."/>
            <person name="Tritt A."/>
            <person name="Yoshinaga Y."/>
            <person name="Zwiers L.-H."/>
            <person name="Turgeon B."/>
            <person name="Goodwin S."/>
            <person name="Spatafora J."/>
            <person name="Crous P."/>
            <person name="Grigoriev I."/>
        </authorList>
    </citation>
    <scope>NUCLEOTIDE SEQUENCE</scope>
    <source>
        <strain evidence="1">CBS 121739</strain>
    </source>
</reference>
<dbReference type="AlphaFoldDB" id="A0A6A6W6N9"/>
<gene>
    <name evidence="1" type="ORF">EJ05DRAFT_500067</name>
</gene>